<dbReference type="InterPro" id="IPR023174">
    <property type="entry name" value="PDEase_CS"/>
</dbReference>
<dbReference type="OMA" id="EHFDEYN"/>
<evidence type="ECO:0000256" key="1">
    <source>
        <dbReference type="ARBA" id="ARBA00000583"/>
    </source>
</evidence>
<dbReference type="CDD" id="cd00077">
    <property type="entry name" value="HDc"/>
    <property type="match status" value="1"/>
</dbReference>
<dbReference type="FunFam" id="1.10.1300.10:FF:000006">
    <property type="entry name" value="Phosphodiesterase 9A"/>
    <property type="match status" value="1"/>
</dbReference>
<dbReference type="Gene3D" id="1.10.1300.10">
    <property type="entry name" value="3'5'-cyclic nucleotide phosphodiesterase, catalytic domain"/>
    <property type="match status" value="1"/>
</dbReference>
<dbReference type="GO" id="GO:0047555">
    <property type="term" value="F:3',5'-cyclic-GMP phosphodiesterase activity"/>
    <property type="evidence" value="ECO:0007669"/>
    <property type="project" value="UniProtKB-EC"/>
</dbReference>
<dbReference type="Pfam" id="PF00233">
    <property type="entry name" value="PDEase_I"/>
    <property type="match status" value="1"/>
</dbReference>
<dbReference type="PANTHER" id="PTHR11347">
    <property type="entry name" value="CYCLIC NUCLEOTIDE PHOSPHODIESTERASE"/>
    <property type="match status" value="1"/>
</dbReference>
<dbReference type="OrthoDB" id="546632at2759"/>
<dbReference type="InterPro" id="IPR002073">
    <property type="entry name" value="PDEase_catalytic_dom"/>
</dbReference>
<protein>
    <recommendedName>
        <fullName evidence="8">High affinity cGMP-specific 3',5'-cyclic phosphodiesterase 9A</fullName>
        <ecNumber evidence="2">3.1.4.35</ecNumber>
    </recommendedName>
</protein>
<dbReference type="PROSITE" id="PS51845">
    <property type="entry name" value="PDEASE_I_2"/>
    <property type="match status" value="1"/>
</dbReference>
<feature type="binding site" evidence="11">
    <location>
        <position position="111"/>
    </location>
    <ligand>
        <name>Zn(2+)</name>
        <dbReference type="ChEBI" id="CHEBI:29105"/>
        <label>1</label>
    </ligand>
</feature>
<evidence type="ECO:0000256" key="9">
    <source>
        <dbReference type="PIRSR" id="PIRSR623088-1"/>
    </source>
</evidence>
<dbReference type="SUPFAM" id="SSF109604">
    <property type="entry name" value="HD-domain/PDEase-like"/>
    <property type="match status" value="1"/>
</dbReference>
<dbReference type="EC" id="3.1.4.35" evidence="2"/>
<evidence type="ECO:0000256" key="4">
    <source>
        <dbReference type="ARBA" id="ARBA00022723"/>
    </source>
</evidence>
<dbReference type="AlphaFoldDB" id="A0A553PMQ2"/>
<reference evidence="13 14" key="1">
    <citation type="journal article" date="2018" name="Nat. Ecol. Evol.">
        <title>Genomic signatures of mitonuclear coevolution across populations of Tigriopus californicus.</title>
        <authorList>
            <person name="Barreto F.S."/>
            <person name="Watson E.T."/>
            <person name="Lima T.G."/>
            <person name="Willett C.S."/>
            <person name="Edmands S."/>
            <person name="Li W."/>
            <person name="Burton R.S."/>
        </authorList>
    </citation>
    <scope>NUCLEOTIDE SEQUENCE [LARGE SCALE GENOMIC DNA]</scope>
    <source>
        <strain evidence="13 14">San Diego</strain>
    </source>
</reference>
<evidence type="ECO:0000256" key="2">
    <source>
        <dbReference type="ARBA" id="ARBA00012319"/>
    </source>
</evidence>
<dbReference type="SMART" id="SM00471">
    <property type="entry name" value="HDc"/>
    <property type="match status" value="1"/>
</dbReference>
<evidence type="ECO:0000256" key="11">
    <source>
        <dbReference type="PIRSR" id="PIRSR623088-3"/>
    </source>
</evidence>
<evidence type="ECO:0000256" key="3">
    <source>
        <dbReference type="ARBA" id="ARBA00022535"/>
    </source>
</evidence>
<dbReference type="InterPro" id="IPR023088">
    <property type="entry name" value="PDEase"/>
</dbReference>
<dbReference type="EMBL" id="VCGU01000003">
    <property type="protein sequence ID" value="TRY78936.1"/>
    <property type="molecule type" value="Genomic_DNA"/>
</dbReference>
<evidence type="ECO:0000256" key="7">
    <source>
        <dbReference type="ARBA" id="ARBA00061167"/>
    </source>
</evidence>
<comment type="caution">
    <text evidence="13">The sequence shown here is derived from an EMBL/GenBank/DDBJ whole genome shotgun (WGS) entry which is preliminary data.</text>
</comment>
<feature type="binding site" evidence="11">
    <location>
        <position position="218"/>
    </location>
    <ligand>
        <name>Zn(2+)</name>
        <dbReference type="ChEBI" id="CHEBI:29105"/>
        <label>1</label>
    </ligand>
</feature>
<comment type="pathway">
    <text evidence="6">Purine metabolism; 3',5'-cyclic GMP degradation; GMP from 3',5'-cyclic GMP: step 1/1.</text>
</comment>
<gene>
    <name evidence="13" type="ORF">TCAL_01720</name>
</gene>
<feature type="binding site" evidence="10">
    <location>
        <begin position="70"/>
        <end position="74"/>
    </location>
    <ligand>
        <name>AMP</name>
        <dbReference type="ChEBI" id="CHEBI:456215"/>
    </ligand>
</feature>
<dbReference type="Proteomes" id="UP000318571">
    <property type="component" value="Chromosome 11"/>
</dbReference>
<feature type="active site" description="Proton donor" evidence="9">
    <location>
        <position position="70"/>
    </location>
</feature>
<feature type="domain" description="PDEase" evidence="12">
    <location>
        <begin position="1"/>
        <end position="313"/>
    </location>
</feature>
<evidence type="ECO:0000313" key="14">
    <source>
        <dbReference type="Proteomes" id="UP000318571"/>
    </source>
</evidence>
<dbReference type="InterPro" id="IPR003607">
    <property type="entry name" value="HD/PDEase_dom"/>
</dbReference>
<sequence>MSSKNTRRKVQTSLSSPEIDIWSLDTNQMKKLMLEMYEELELLQILRIDSSCISRFLDAVEGYYHSNPFHNFRHSFCVTQMMFVMIQELTLSKYFQPLELAALLTACICHDLDHPGLNNTYQINAKTELARRFRDKSPLENHHAEMASCILDDVNLFQHLSLSQQKEIKEDITFLILSTDMSRHNDILGQFVAIADQFDFNNPRHRSICKSMLIKACDVSNECRPVNTSEKWVDCLLEEYFNQSDLEKSSGLPYAPHMDRDKVTKANSQVGFISAILIPMFQSLTRVFPSIETLLLKNLREALSHYETQDQLKGDNTT</sequence>
<keyword evidence="5" id="KW-0378">Hydrolase</keyword>
<dbReference type="GO" id="GO:0007165">
    <property type="term" value="P:signal transduction"/>
    <property type="evidence" value="ECO:0007669"/>
    <property type="project" value="InterPro"/>
</dbReference>
<dbReference type="PRINTS" id="PR00387">
    <property type="entry name" value="PDIESTERASE1"/>
</dbReference>
<dbReference type="STRING" id="6832.A0A553PMQ2"/>
<evidence type="ECO:0000256" key="8">
    <source>
        <dbReference type="ARBA" id="ARBA00071671"/>
    </source>
</evidence>
<evidence type="ECO:0000256" key="10">
    <source>
        <dbReference type="PIRSR" id="PIRSR623088-2"/>
    </source>
</evidence>
<feature type="binding site" evidence="10">
    <location>
        <position position="111"/>
    </location>
    <ligand>
        <name>AMP</name>
        <dbReference type="ChEBI" id="CHEBI:456215"/>
    </ligand>
</feature>
<keyword evidence="3" id="KW-0140">cGMP</keyword>
<comment type="catalytic activity">
    <reaction evidence="1">
        <text>3',5'-cyclic GMP + H2O = GMP + H(+)</text>
        <dbReference type="Rhea" id="RHEA:16957"/>
        <dbReference type="ChEBI" id="CHEBI:15377"/>
        <dbReference type="ChEBI" id="CHEBI:15378"/>
        <dbReference type="ChEBI" id="CHEBI:57746"/>
        <dbReference type="ChEBI" id="CHEBI:58115"/>
        <dbReference type="EC" id="3.1.4.35"/>
    </reaction>
</comment>
<evidence type="ECO:0000256" key="6">
    <source>
        <dbReference type="ARBA" id="ARBA00037913"/>
    </source>
</evidence>
<keyword evidence="4 11" id="KW-0479">Metal-binding</keyword>
<evidence type="ECO:0000259" key="12">
    <source>
        <dbReference type="PROSITE" id="PS51845"/>
    </source>
</evidence>
<evidence type="ECO:0000256" key="5">
    <source>
        <dbReference type="ARBA" id="ARBA00022801"/>
    </source>
</evidence>
<dbReference type="InterPro" id="IPR036971">
    <property type="entry name" value="PDEase_catalytic_dom_sf"/>
</dbReference>
<organism evidence="13 14">
    <name type="scientific">Tigriopus californicus</name>
    <name type="common">Marine copepod</name>
    <dbReference type="NCBI Taxonomy" id="6832"/>
    <lineage>
        <taxon>Eukaryota</taxon>
        <taxon>Metazoa</taxon>
        <taxon>Ecdysozoa</taxon>
        <taxon>Arthropoda</taxon>
        <taxon>Crustacea</taxon>
        <taxon>Multicrustacea</taxon>
        <taxon>Hexanauplia</taxon>
        <taxon>Copepoda</taxon>
        <taxon>Harpacticoida</taxon>
        <taxon>Harpacticidae</taxon>
        <taxon>Tigriopus</taxon>
    </lineage>
</organism>
<proteinExistence type="inferred from homology"/>
<name>A0A553PMQ2_TIGCA</name>
<feature type="binding site" evidence="11">
    <location>
        <position position="74"/>
    </location>
    <ligand>
        <name>Zn(2+)</name>
        <dbReference type="ChEBI" id="CHEBI:29105"/>
        <label>1</label>
    </ligand>
</feature>
<accession>A0A553PMQ2</accession>
<evidence type="ECO:0000313" key="13">
    <source>
        <dbReference type="EMBL" id="TRY78936.1"/>
    </source>
</evidence>
<dbReference type="GO" id="GO:0046872">
    <property type="term" value="F:metal ion binding"/>
    <property type="evidence" value="ECO:0007669"/>
    <property type="project" value="UniProtKB-KW"/>
</dbReference>
<feature type="binding site" evidence="10">
    <location>
        <position position="218"/>
    </location>
    <ligand>
        <name>AMP</name>
        <dbReference type="ChEBI" id="CHEBI:456215"/>
    </ligand>
</feature>
<feature type="binding site" evidence="11">
    <location>
        <position position="110"/>
    </location>
    <ligand>
        <name>Zn(2+)</name>
        <dbReference type="ChEBI" id="CHEBI:29105"/>
        <label>1</label>
    </ligand>
</feature>
<keyword evidence="14" id="KW-1185">Reference proteome</keyword>
<feature type="binding site" evidence="11">
    <location>
        <position position="111"/>
    </location>
    <ligand>
        <name>Zn(2+)</name>
        <dbReference type="ChEBI" id="CHEBI:29105"/>
        <label>2</label>
    </ligand>
</feature>
<feature type="binding site" evidence="10">
    <location>
        <position position="269"/>
    </location>
    <ligand>
        <name>AMP</name>
        <dbReference type="ChEBI" id="CHEBI:456215"/>
    </ligand>
</feature>
<comment type="similarity">
    <text evidence="7">Belongs to the cyclic nucleotide phosphodiesterase family. PDE9 subfamily.</text>
</comment>
<dbReference type="PROSITE" id="PS00126">
    <property type="entry name" value="PDEASE_I_1"/>
    <property type="match status" value="1"/>
</dbReference>